<organism evidence="1 2">
    <name type="scientific">Georgenia muralis</name>
    <dbReference type="NCBI Taxonomy" id="154117"/>
    <lineage>
        <taxon>Bacteria</taxon>
        <taxon>Bacillati</taxon>
        <taxon>Actinomycetota</taxon>
        <taxon>Actinomycetes</taxon>
        <taxon>Micrococcales</taxon>
        <taxon>Bogoriellaceae</taxon>
        <taxon>Georgenia</taxon>
    </lineage>
</organism>
<dbReference type="Proteomes" id="UP000280726">
    <property type="component" value="Unassembled WGS sequence"/>
</dbReference>
<gene>
    <name evidence="1" type="ORF">EDD32_2316</name>
</gene>
<comment type="caution">
    <text evidence="1">The sequence shown here is derived from an EMBL/GenBank/DDBJ whole genome shotgun (WGS) entry which is preliminary data.</text>
</comment>
<dbReference type="EMBL" id="RKRA01000001">
    <property type="protein sequence ID" value="RPF27816.1"/>
    <property type="molecule type" value="Genomic_DNA"/>
</dbReference>
<proteinExistence type="predicted"/>
<protein>
    <submittedName>
        <fullName evidence="1">Uncharacterized protein</fullName>
    </submittedName>
</protein>
<dbReference type="OrthoDB" id="5149996at2"/>
<dbReference type="RefSeq" id="WP_123917619.1">
    <property type="nucleotide sequence ID" value="NZ_RKRA01000001.1"/>
</dbReference>
<evidence type="ECO:0000313" key="2">
    <source>
        <dbReference type="Proteomes" id="UP000280726"/>
    </source>
</evidence>
<sequence length="102" mass="10975">MTGAVLAVIIAVLGALGVLAVILSERSPDGGWAQWLRDSVAAWRSEELTAEQVRTRRADVSEAGLEDIFDMGPTAQPAYIGPGDIASRIERARSRARSRADR</sequence>
<reference evidence="1 2" key="1">
    <citation type="submission" date="2018-11" db="EMBL/GenBank/DDBJ databases">
        <title>Sequencing the genomes of 1000 actinobacteria strains.</title>
        <authorList>
            <person name="Klenk H.-P."/>
        </authorList>
    </citation>
    <scope>NUCLEOTIDE SEQUENCE [LARGE SCALE GENOMIC DNA]</scope>
    <source>
        <strain evidence="1 2">DSM 14418</strain>
    </source>
</reference>
<accession>A0A3N4Z7I0</accession>
<dbReference type="AlphaFoldDB" id="A0A3N4Z7I0"/>
<keyword evidence="2" id="KW-1185">Reference proteome</keyword>
<name>A0A3N4Z7I0_9MICO</name>
<evidence type="ECO:0000313" key="1">
    <source>
        <dbReference type="EMBL" id="RPF27816.1"/>
    </source>
</evidence>